<evidence type="ECO:0000313" key="1">
    <source>
        <dbReference type="EMBL" id="KIK46155.1"/>
    </source>
</evidence>
<accession>A0A0D0A7T0</accession>
<dbReference type="HOGENOM" id="CLU_2832886_0_0_1"/>
<dbReference type="Proteomes" id="UP000054485">
    <property type="component" value="Unassembled WGS sequence"/>
</dbReference>
<name>A0A0D0A7T0_9AGAM</name>
<gene>
    <name evidence="1" type="ORF">CY34DRAFT_800663</name>
</gene>
<evidence type="ECO:0000313" key="2">
    <source>
        <dbReference type="Proteomes" id="UP000054485"/>
    </source>
</evidence>
<reference evidence="2" key="2">
    <citation type="submission" date="2015-01" db="EMBL/GenBank/DDBJ databases">
        <title>Evolutionary Origins and Diversification of the Mycorrhizal Mutualists.</title>
        <authorList>
            <consortium name="DOE Joint Genome Institute"/>
            <consortium name="Mycorrhizal Genomics Consortium"/>
            <person name="Kohler A."/>
            <person name="Kuo A."/>
            <person name="Nagy L.G."/>
            <person name="Floudas D."/>
            <person name="Copeland A."/>
            <person name="Barry K.W."/>
            <person name="Cichocki N."/>
            <person name="Veneault-Fourrey C."/>
            <person name="LaButti K."/>
            <person name="Lindquist E.A."/>
            <person name="Lipzen A."/>
            <person name="Lundell T."/>
            <person name="Morin E."/>
            <person name="Murat C."/>
            <person name="Riley R."/>
            <person name="Ohm R."/>
            <person name="Sun H."/>
            <person name="Tunlid A."/>
            <person name="Henrissat B."/>
            <person name="Grigoriev I.V."/>
            <person name="Hibbett D.S."/>
            <person name="Martin F."/>
        </authorList>
    </citation>
    <scope>NUCLEOTIDE SEQUENCE [LARGE SCALE GENOMIC DNA]</scope>
    <source>
        <strain evidence="2">UH-Slu-Lm8-n1</strain>
    </source>
</reference>
<organism evidence="1 2">
    <name type="scientific">Suillus luteus UH-Slu-Lm8-n1</name>
    <dbReference type="NCBI Taxonomy" id="930992"/>
    <lineage>
        <taxon>Eukaryota</taxon>
        <taxon>Fungi</taxon>
        <taxon>Dikarya</taxon>
        <taxon>Basidiomycota</taxon>
        <taxon>Agaricomycotina</taxon>
        <taxon>Agaricomycetes</taxon>
        <taxon>Agaricomycetidae</taxon>
        <taxon>Boletales</taxon>
        <taxon>Suillineae</taxon>
        <taxon>Suillaceae</taxon>
        <taxon>Suillus</taxon>
    </lineage>
</organism>
<sequence length="66" mass="7386">MDPQASGSIHAYGQRIVRMRRRGKDSGVERKLNCANEIMLMVCSGKENHRLPRHCSLDFGSSPIST</sequence>
<proteinExistence type="predicted"/>
<keyword evidence="2" id="KW-1185">Reference proteome</keyword>
<dbReference type="AlphaFoldDB" id="A0A0D0A7T0"/>
<protein>
    <submittedName>
        <fullName evidence="1">Uncharacterized protein</fullName>
    </submittedName>
</protein>
<dbReference type="EMBL" id="KN835162">
    <property type="protein sequence ID" value="KIK46155.1"/>
    <property type="molecule type" value="Genomic_DNA"/>
</dbReference>
<dbReference type="InParanoid" id="A0A0D0A7T0"/>
<reference evidence="1 2" key="1">
    <citation type="submission" date="2014-04" db="EMBL/GenBank/DDBJ databases">
        <authorList>
            <consortium name="DOE Joint Genome Institute"/>
            <person name="Kuo A."/>
            <person name="Ruytinx J."/>
            <person name="Rineau F."/>
            <person name="Colpaert J."/>
            <person name="Kohler A."/>
            <person name="Nagy L.G."/>
            <person name="Floudas D."/>
            <person name="Copeland A."/>
            <person name="Barry K.W."/>
            <person name="Cichocki N."/>
            <person name="Veneault-Fourrey C."/>
            <person name="LaButti K."/>
            <person name="Lindquist E.A."/>
            <person name="Lipzen A."/>
            <person name="Lundell T."/>
            <person name="Morin E."/>
            <person name="Murat C."/>
            <person name="Sun H."/>
            <person name="Tunlid A."/>
            <person name="Henrissat B."/>
            <person name="Grigoriev I.V."/>
            <person name="Hibbett D.S."/>
            <person name="Martin F."/>
            <person name="Nordberg H.P."/>
            <person name="Cantor M.N."/>
            <person name="Hua S.X."/>
        </authorList>
    </citation>
    <scope>NUCLEOTIDE SEQUENCE [LARGE SCALE GENOMIC DNA]</scope>
    <source>
        <strain evidence="1 2">UH-Slu-Lm8-n1</strain>
    </source>
</reference>